<evidence type="ECO:0000256" key="10">
    <source>
        <dbReference type="ARBA" id="ARBA00023065"/>
    </source>
</evidence>
<keyword evidence="5" id="KW-0997">Cell inner membrane</keyword>
<keyword evidence="14" id="KW-1185">Reference proteome</keyword>
<organism evidence="13 14">
    <name type="scientific">Methanomethylovorans hollandica (strain DSM 15978 / NBRC 107637 / DMS1)</name>
    <dbReference type="NCBI Taxonomy" id="867904"/>
    <lineage>
        <taxon>Archaea</taxon>
        <taxon>Methanobacteriati</taxon>
        <taxon>Methanobacteriota</taxon>
        <taxon>Stenosarchaea group</taxon>
        <taxon>Methanomicrobia</taxon>
        <taxon>Methanosarcinales</taxon>
        <taxon>Methanosarcinaceae</taxon>
        <taxon>Methanomethylovorans</taxon>
    </lineage>
</organism>
<comment type="similarity">
    <text evidence="2">Belongs to the TrkH potassium transport family.</text>
</comment>
<accession>L0KUQ8</accession>
<dbReference type="GO" id="GO:0015379">
    <property type="term" value="F:potassium:chloride symporter activity"/>
    <property type="evidence" value="ECO:0007669"/>
    <property type="project" value="InterPro"/>
</dbReference>
<feature type="transmembrane region" description="Helical" evidence="12">
    <location>
        <begin position="327"/>
        <end position="349"/>
    </location>
</feature>
<dbReference type="GO" id="GO:0005886">
    <property type="term" value="C:plasma membrane"/>
    <property type="evidence" value="ECO:0007669"/>
    <property type="project" value="UniProtKB-SubCell"/>
</dbReference>
<feature type="transmembrane region" description="Helical" evidence="12">
    <location>
        <begin position="178"/>
        <end position="198"/>
    </location>
</feature>
<dbReference type="PANTHER" id="PTHR32024">
    <property type="entry name" value="TRK SYSTEM POTASSIUM UPTAKE PROTEIN TRKG-RELATED"/>
    <property type="match status" value="1"/>
</dbReference>
<dbReference type="KEGG" id="mhz:Metho_0946"/>
<evidence type="ECO:0000256" key="3">
    <source>
        <dbReference type="ARBA" id="ARBA00022448"/>
    </source>
</evidence>
<evidence type="ECO:0000256" key="1">
    <source>
        <dbReference type="ARBA" id="ARBA00004429"/>
    </source>
</evidence>
<evidence type="ECO:0000256" key="11">
    <source>
        <dbReference type="ARBA" id="ARBA00023136"/>
    </source>
</evidence>
<gene>
    <name evidence="13" type="ordered locus">Metho_0946</name>
</gene>
<evidence type="ECO:0000256" key="7">
    <source>
        <dbReference type="ARBA" id="ARBA00022692"/>
    </source>
</evidence>
<feature type="transmembrane region" description="Helical" evidence="12">
    <location>
        <begin position="12"/>
        <end position="32"/>
    </location>
</feature>
<feature type="transmembrane region" description="Helical" evidence="12">
    <location>
        <begin position="389"/>
        <end position="412"/>
    </location>
</feature>
<reference evidence="14" key="1">
    <citation type="submission" date="2012-02" db="EMBL/GenBank/DDBJ databases">
        <title>Complete sequence of chromosome of Methanomethylovorans hollandica DSM 15978.</title>
        <authorList>
            <person name="Lucas S."/>
            <person name="Copeland A."/>
            <person name="Lapidus A."/>
            <person name="Glavina del Rio T."/>
            <person name="Dalin E."/>
            <person name="Tice H."/>
            <person name="Bruce D."/>
            <person name="Goodwin L."/>
            <person name="Pitluck S."/>
            <person name="Peters L."/>
            <person name="Mikhailova N."/>
            <person name="Held B."/>
            <person name="Kyrpides N."/>
            <person name="Mavromatis K."/>
            <person name="Ivanova N."/>
            <person name="Brettin T."/>
            <person name="Detter J.C."/>
            <person name="Han C."/>
            <person name="Larimer F."/>
            <person name="Land M."/>
            <person name="Hauser L."/>
            <person name="Markowitz V."/>
            <person name="Cheng J.-F."/>
            <person name="Hugenholtz P."/>
            <person name="Woyke T."/>
            <person name="Wu D."/>
            <person name="Spring S."/>
            <person name="Schroeder M."/>
            <person name="Brambilla E."/>
            <person name="Klenk H.-P."/>
            <person name="Eisen J.A."/>
        </authorList>
    </citation>
    <scope>NUCLEOTIDE SEQUENCE [LARGE SCALE GENOMIC DNA]</scope>
    <source>
        <strain evidence="14">DSM 15978 / NBRC 107637 / DMS1</strain>
    </source>
</reference>
<dbReference type="OrthoDB" id="111943at2157"/>
<name>L0KUQ8_METHD</name>
<dbReference type="Pfam" id="PF02386">
    <property type="entry name" value="TrkH"/>
    <property type="match status" value="1"/>
</dbReference>
<keyword evidence="6" id="KW-0633">Potassium transport</keyword>
<evidence type="ECO:0000256" key="12">
    <source>
        <dbReference type="SAM" id="Phobius"/>
    </source>
</evidence>
<dbReference type="PANTHER" id="PTHR32024:SF2">
    <property type="entry name" value="TRK SYSTEM POTASSIUM UPTAKE PROTEIN TRKG-RELATED"/>
    <property type="match status" value="1"/>
</dbReference>
<dbReference type="InterPro" id="IPR003445">
    <property type="entry name" value="Cat_transpt"/>
</dbReference>
<keyword evidence="4" id="KW-1003">Cell membrane</keyword>
<dbReference type="EMBL" id="CP003362">
    <property type="protein sequence ID" value="AGB49187.1"/>
    <property type="molecule type" value="Genomic_DNA"/>
</dbReference>
<feature type="transmembrane region" description="Helical" evidence="12">
    <location>
        <begin position="68"/>
        <end position="88"/>
    </location>
</feature>
<dbReference type="InterPro" id="IPR004772">
    <property type="entry name" value="TrkH"/>
</dbReference>
<evidence type="ECO:0000256" key="8">
    <source>
        <dbReference type="ARBA" id="ARBA00022958"/>
    </source>
</evidence>
<evidence type="ECO:0000313" key="13">
    <source>
        <dbReference type="EMBL" id="AGB49187.1"/>
    </source>
</evidence>
<comment type="subcellular location">
    <subcellularLocation>
        <location evidence="1">Cell inner membrane</location>
        <topology evidence="1">Multi-pass membrane protein</topology>
    </subcellularLocation>
</comment>
<feature type="transmembrane region" description="Helical" evidence="12">
    <location>
        <begin position="38"/>
        <end position="56"/>
    </location>
</feature>
<keyword evidence="9 12" id="KW-1133">Transmembrane helix</keyword>
<keyword evidence="7 12" id="KW-0812">Transmembrane</keyword>
<keyword evidence="11 12" id="KW-0472">Membrane</keyword>
<feature type="transmembrane region" description="Helical" evidence="12">
    <location>
        <begin position="123"/>
        <end position="145"/>
    </location>
</feature>
<proteinExistence type="inferred from homology"/>
<feature type="transmembrane region" description="Helical" evidence="12">
    <location>
        <begin position="267"/>
        <end position="285"/>
    </location>
</feature>
<feature type="transmembrane region" description="Helical" evidence="12">
    <location>
        <begin position="446"/>
        <end position="470"/>
    </location>
</feature>
<keyword evidence="3" id="KW-0813">Transport</keyword>
<evidence type="ECO:0000256" key="2">
    <source>
        <dbReference type="ARBA" id="ARBA00009137"/>
    </source>
</evidence>
<dbReference type="HOGENOM" id="CLU_030708_0_2_2"/>
<evidence type="ECO:0000256" key="6">
    <source>
        <dbReference type="ARBA" id="ARBA00022538"/>
    </source>
</evidence>
<keyword evidence="8" id="KW-0630">Potassium</keyword>
<evidence type="ECO:0000313" key="14">
    <source>
        <dbReference type="Proteomes" id="UP000010866"/>
    </source>
</evidence>
<protein>
    <submittedName>
        <fullName evidence="13">Trk-type K+ transport system, membrane component</fullName>
    </submittedName>
</protein>
<dbReference type="RefSeq" id="WP_015324354.1">
    <property type="nucleotide sequence ID" value="NC_019977.1"/>
</dbReference>
<evidence type="ECO:0000256" key="4">
    <source>
        <dbReference type="ARBA" id="ARBA00022475"/>
    </source>
</evidence>
<sequence precursor="true">MNQKVILSVLGTLLRFLGMMMIVPLLVAFYYHESPLPFLIGIGLTEITGIYLWSSYKSDDDWKLREAFAIVAFSWLAAMFFGAIPFIVEGISPLNAFFETMSGFTTTGSSILDNIESHSKSILFWRSMIIWVGGMGIIVLFVAILPKLAIAGRQLVRAEAPGPTEDKIKPRIRDTAKILWMVYVVLSALEVAALHLAGMSTYDAVTHMFASMGTGGFSPYGRGIEAFNSPLIEAILILFMFIAGANFALLYRTLYVNHKIIFKDEEFKFYTAVVVVATAVLILALRRDIGADPFTCLRYALFQVVSLLTTTGFANTDFNLWPDSSRIVLLLVMFIGGCAGSTAGGPKAIRILLLLKYARWELFRSVHPKAVKPIKFNGKTVPENTMQEIISFVVIYFLVFIASTFCISIMGVDILTSITASITTLGNIGPGFNLVGPMASFNGMPALAKVIMIANMWIGRLEVFTVIVMFTPEFWKK</sequence>
<evidence type="ECO:0000256" key="5">
    <source>
        <dbReference type="ARBA" id="ARBA00022519"/>
    </source>
</evidence>
<dbReference type="AlphaFoldDB" id="L0KUQ8"/>
<dbReference type="STRING" id="867904.Metho_0946"/>
<keyword evidence="10" id="KW-0406">Ion transport</keyword>
<dbReference type="PIRSF" id="PIRSF006247">
    <property type="entry name" value="TrkH"/>
    <property type="match status" value="1"/>
</dbReference>
<dbReference type="GeneID" id="14406755"/>
<evidence type="ECO:0000256" key="9">
    <source>
        <dbReference type="ARBA" id="ARBA00022989"/>
    </source>
</evidence>
<dbReference type="Proteomes" id="UP000010866">
    <property type="component" value="Chromosome"/>
</dbReference>
<feature type="transmembrane region" description="Helical" evidence="12">
    <location>
        <begin position="234"/>
        <end position="255"/>
    </location>
</feature>